<protein>
    <recommendedName>
        <fullName evidence="2">Nephrocystin 3-like N-terminal domain-containing protein</fullName>
    </recommendedName>
</protein>
<accession>A0AAD4EPJ6</accession>
<sequence length="437" mass="49147">MMKFLYLETKKLFKKPSMSMASFFFNARGDYLERSISGMYRSLLLQLLYEFPDLQSVLDNTDIVPRKQQDCPDLNALKDLLSNAVMALGQRCFACFVDALDECDELDPGYEDLAQYVKSKLRIDDPLLLADLQSQTLGKASGIFMWIVLVVEILNKEHDDGGLALRTKLSEIPAKLSDLFKSILTRDQESPERLLLCVLWILCAQRPLSPAEFHHALWVALQKNQEVDSKLPDVKHMDEYGKLVTSSSKGLAEITKSEQPIVQFVHESAIVNGPEARAARDRLAQKYSFLKYASQHVLHHADAAALVVPQADFLSQFFASAGIGVLNFFKGYIARRYGVHATPLYVFADKGLENLIRTQMEQESAENKSAAYHPGERYEYPFFAALANSHKGAVAALLGLPSTNHDDVDITEGFEGRYYLMDYEGLTPLSWAAKRVD</sequence>
<reference evidence="3" key="1">
    <citation type="submission" date="2023-02" db="EMBL/GenBank/DDBJ databases">
        <authorList>
            <person name="Palmer J.M."/>
        </authorList>
    </citation>
    <scope>NUCLEOTIDE SEQUENCE</scope>
    <source>
        <strain evidence="3">FW57</strain>
    </source>
</reference>
<evidence type="ECO:0000313" key="3">
    <source>
        <dbReference type="EMBL" id="KAG7284870.1"/>
    </source>
</evidence>
<proteinExistence type="predicted"/>
<feature type="domain" description="Nephrocystin 3-like N-terminal" evidence="2">
    <location>
        <begin position="15"/>
        <end position="115"/>
    </location>
</feature>
<dbReference type="Proteomes" id="UP001197093">
    <property type="component" value="Unassembled WGS sequence"/>
</dbReference>
<name>A0AAD4EPJ6_9PEZI</name>
<keyword evidence="1" id="KW-0677">Repeat</keyword>
<keyword evidence="4" id="KW-1185">Reference proteome</keyword>
<evidence type="ECO:0000256" key="1">
    <source>
        <dbReference type="ARBA" id="ARBA00022737"/>
    </source>
</evidence>
<gene>
    <name evidence="3" type="ORF">NEMBOFW57_009485</name>
</gene>
<dbReference type="AlphaFoldDB" id="A0AAD4EPJ6"/>
<evidence type="ECO:0000313" key="4">
    <source>
        <dbReference type="Proteomes" id="UP001197093"/>
    </source>
</evidence>
<dbReference type="PANTHER" id="PTHR10039">
    <property type="entry name" value="AMELOGENIN"/>
    <property type="match status" value="1"/>
</dbReference>
<comment type="caution">
    <text evidence="3">The sequence shown here is derived from an EMBL/GenBank/DDBJ whole genome shotgun (WGS) entry which is preliminary data.</text>
</comment>
<dbReference type="InterPro" id="IPR056884">
    <property type="entry name" value="NPHP3-like_N"/>
</dbReference>
<organism evidence="3 4">
    <name type="scientific">Staphylotrichum longicolle</name>
    <dbReference type="NCBI Taxonomy" id="669026"/>
    <lineage>
        <taxon>Eukaryota</taxon>
        <taxon>Fungi</taxon>
        <taxon>Dikarya</taxon>
        <taxon>Ascomycota</taxon>
        <taxon>Pezizomycotina</taxon>
        <taxon>Sordariomycetes</taxon>
        <taxon>Sordariomycetidae</taxon>
        <taxon>Sordariales</taxon>
        <taxon>Chaetomiaceae</taxon>
        <taxon>Staphylotrichum</taxon>
    </lineage>
</organism>
<dbReference type="PANTHER" id="PTHR10039:SF5">
    <property type="entry name" value="NACHT DOMAIN-CONTAINING PROTEIN"/>
    <property type="match status" value="1"/>
</dbReference>
<evidence type="ECO:0000259" key="2">
    <source>
        <dbReference type="Pfam" id="PF24883"/>
    </source>
</evidence>
<dbReference type="EMBL" id="JAHCVI010000005">
    <property type="protein sequence ID" value="KAG7284870.1"/>
    <property type="molecule type" value="Genomic_DNA"/>
</dbReference>
<dbReference type="Pfam" id="PF24883">
    <property type="entry name" value="NPHP3_N"/>
    <property type="match status" value="1"/>
</dbReference>